<accession>A0A0U1QPP6</accession>
<proteinExistence type="predicted"/>
<dbReference type="STRING" id="1069536.SINU_06230"/>
<dbReference type="RefSeq" id="WP_010026171.1">
    <property type="nucleotide sequence ID" value="NZ_AFVQ02000076.1"/>
</dbReference>
<dbReference type="EMBL" id="AFVQ02000076">
    <property type="protein sequence ID" value="KLI02779.1"/>
    <property type="molecule type" value="Genomic_DNA"/>
</dbReference>
<comment type="caution">
    <text evidence="1">The sequence shown here is derived from an EMBL/GenBank/DDBJ whole genome shotgun (WGS) entry which is preliminary data.</text>
</comment>
<dbReference type="Proteomes" id="UP000035553">
    <property type="component" value="Unassembled WGS sequence"/>
</dbReference>
<evidence type="ECO:0000313" key="2">
    <source>
        <dbReference type="Proteomes" id="UP000035553"/>
    </source>
</evidence>
<dbReference type="OrthoDB" id="2828299at2"/>
<sequence>MKQLNQTLSRKDAEKRIPQVRIAIDSELTVLHRALVNKDDKTIIRCKQKLERLRREMLLLEI</sequence>
<protein>
    <submittedName>
        <fullName evidence="1">Uncharacterized protein</fullName>
    </submittedName>
</protein>
<dbReference type="AlphaFoldDB" id="A0A0U1QPP6"/>
<reference evidence="1 2" key="1">
    <citation type="journal article" date="2011" name="J. Bacteriol.">
        <title>Draft genome sequence of Sporolactobacillus inulinus strain CASD, an efficient D-lactic acid-producing bacterium with high-concentration lactate tolerance capability.</title>
        <authorList>
            <person name="Yu B."/>
            <person name="Su F."/>
            <person name="Wang L."/>
            <person name="Xu K."/>
            <person name="Zhao B."/>
            <person name="Xu P."/>
        </authorList>
    </citation>
    <scope>NUCLEOTIDE SEQUENCE [LARGE SCALE GENOMIC DNA]</scope>
    <source>
        <strain evidence="1 2">CASD</strain>
    </source>
</reference>
<keyword evidence="2" id="KW-1185">Reference proteome</keyword>
<organism evidence="1 2">
    <name type="scientific">Sporolactobacillus inulinus CASD</name>
    <dbReference type="NCBI Taxonomy" id="1069536"/>
    <lineage>
        <taxon>Bacteria</taxon>
        <taxon>Bacillati</taxon>
        <taxon>Bacillota</taxon>
        <taxon>Bacilli</taxon>
        <taxon>Bacillales</taxon>
        <taxon>Sporolactobacillaceae</taxon>
        <taxon>Sporolactobacillus</taxon>
    </lineage>
</organism>
<gene>
    <name evidence="1" type="ORF">SINU_06230</name>
</gene>
<name>A0A0U1QPP6_9BACL</name>
<evidence type="ECO:0000313" key="1">
    <source>
        <dbReference type="EMBL" id="KLI02779.1"/>
    </source>
</evidence>